<dbReference type="KEGG" id="tva:5465936"/>
<accession>A2DGK9</accession>
<name>A2DGK9_TRIV3</name>
<dbReference type="SMR" id="A2DGK9"/>
<evidence type="ECO:0008006" key="6">
    <source>
        <dbReference type="Google" id="ProtNLM"/>
    </source>
</evidence>
<feature type="compositionally biased region" description="Acidic residues" evidence="2">
    <location>
        <begin position="510"/>
        <end position="528"/>
    </location>
</feature>
<protein>
    <recommendedName>
        <fullName evidence="6">Receptor ligand binding region domain-containing protein</fullName>
    </recommendedName>
</protein>
<dbReference type="GO" id="GO:0005783">
    <property type="term" value="C:endoplasmic reticulum"/>
    <property type="evidence" value="ECO:0000318"/>
    <property type="project" value="GO_Central"/>
</dbReference>
<sequence length="528" mass="59900">MFSFLISLGLSIYLPYSDTERIAIQFWDNETINNYSANIPNFALLVVNPNDPDNTYGALASFASAGSLVSKDIVIGYTYPSEIQEIMESFEGQLPIVMCISNGQVFTSFELPSQETYILKQLDSIFYGPMDMLESPEDCNKYLTNLDYTIIARANNIDDAMYLLEISLPQLGTCGIILGSTKMFETIGAADYPFAIFRRDDLVIAPIENSTESLLNASIPYYAIFSDEDFADPETIVVGLMNPDMVENQEISDALFEISTKFPEVKVGIITDQQMNYAYRMIDYIPEKFPALAIFNFEQGYYYSTGFLQNITIGPEWTEKVVDLLNGILNGTVKKMLLSEDIPQTQENPNFVKVVGKNFDEFISDNEKSSCIMFINGNKMDGFSDVFEEIANEFNKNGTDKIKFGFFNILTNAAESMPRLLRVPHVELFIAGKNKSVPMLDILNRNGFIRFLAENLPELNIEAPKMENEDGWSLIRIYSKNLNQYGGKDRELLENYINELTKKMPPMPEMPEDEEYSDDEEVNINEEL</sequence>
<reference evidence="4" key="2">
    <citation type="journal article" date="2007" name="Science">
        <title>Draft genome sequence of the sexually transmitted pathogen Trichomonas vaginalis.</title>
        <authorList>
            <person name="Carlton J.M."/>
            <person name="Hirt R.P."/>
            <person name="Silva J.C."/>
            <person name="Delcher A.L."/>
            <person name="Schatz M."/>
            <person name="Zhao Q."/>
            <person name="Wortman J.R."/>
            <person name="Bidwell S.L."/>
            <person name="Alsmark U.C.M."/>
            <person name="Besteiro S."/>
            <person name="Sicheritz-Ponten T."/>
            <person name="Noel C.J."/>
            <person name="Dacks J.B."/>
            <person name="Foster P.G."/>
            <person name="Simillion C."/>
            <person name="Van de Peer Y."/>
            <person name="Miranda-Saavedra D."/>
            <person name="Barton G.J."/>
            <person name="Westrop G.D."/>
            <person name="Mueller S."/>
            <person name="Dessi D."/>
            <person name="Fiori P.L."/>
            <person name="Ren Q."/>
            <person name="Paulsen I."/>
            <person name="Zhang H."/>
            <person name="Bastida-Corcuera F.D."/>
            <person name="Simoes-Barbosa A."/>
            <person name="Brown M.T."/>
            <person name="Hayes R.D."/>
            <person name="Mukherjee M."/>
            <person name="Okumura C.Y."/>
            <person name="Schneider R."/>
            <person name="Smith A.J."/>
            <person name="Vanacova S."/>
            <person name="Villalvazo M."/>
            <person name="Haas B.J."/>
            <person name="Pertea M."/>
            <person name="Feldblyum T.V."/>
            <person name="Utterback T.R."/>
            <person name="Shu C.L."/>
            <person name="Osoegawa K."/>
            <person name="de Jong P.J."/>
            <person name="Hrdy I."/>
            <person name="Horvathova L."/>
            <person name="Zubacova Z."/>
            <person name="Dolezal P."/>
            <person name="Malik S.B."/>
            <person name="Logsdon J.M. Jr."/>
            <person name="Henze K."/>
            <person name="Gupta A."/>
            <person name="Wang C.C."/>
            <person name="Dunne R.L."/>
            <person name="Upcroft J.A."/>
            <person name="Upcroft P."/>
            <person name="White O."/>
            <person name="Salzberg S.L."/>
            <person name="Tang P."/>
            <person name="Chiu C.-H."/>
            <person name="Lee Y.-S."/>
            <person name="Embley T.M."/>
            <person name="Coombs G.H."/>
            <person name="Mottram J.C."/>
            <person name="Tachezy J."/>
            <person name="Fraser-Liggett C.M."/>
            <person name="Johnson P.J."/>
        </authorList>
    </citation>
    <scope>NUCLEOTIDE SEQUENCE [LARGE SCALE GENOMIC DNA]</scope>
    <source>
        <strain evidence="4">G3</strain>
    </source>
</reference>
<evidence type="ECO:0000313" key="5">
    <source>
        <dbReference type="Proteomes" id="UP000001542"/>
    </source>
</evidence>
<dbReference type="SUPFAM" id="SSF52833">
    <property type="entry name" value="Thioredoxin-like"/>
    <property type="match status" value="2"/>
</dbReference>
<gene>
    <name evidence="4" type="ORF">TVAG_110080</name>
</gene>
<evidence type="ECO:0000256" key="1">
    <source>
        <dbReference type="ARBA" id="ARBA00006347"/>
    </source>
</evidence>
<dbReference type="PANTHER" id="PTHR18929">
    <property type="entry name" value="PROTEIN DISULFIDE ISOMERASE"/>
    <property type="match status" value="1"/>
</dbReference>
<dbReference type="Proteomes" id="UP000001542">
    <property type="component" value="Unassembled WGS sequence"/>
</dbReference>
<dbReference type="InParanoid" id="A2DGK9"/>
<feature type="region of interest" description="Disordered" evidence="2">
    <location>
        <begin position="503"/>
        <end position="528"/>
    </location>
</feature>
<dbReference type="GO" id="GO:0034976">
    <property type="term" value="P:response to endoplasmic reticulum stress"/>
    <property type="evidence" value="ECO:0000318"/>
    <property type="project" value="GO_Central"/>
</dbReference>
<dbReference type="EMBL" id="DS113198">
    <property type="protein sequence ID" value="EAY20396.1"/>
    <property type="molecule type" value="Genomic_DNA"/>
</dbReference>
<dbReference type="RefSeq" id="XP_001581382.1">
    <property type="nucleotide sequence ID" value="XM_001581332.1"/>
</dbReference>
<dbReference type="GO" id="GO:0003756">
    <property type="term" value="F:protein disulfide isomerase activity"/>
    <property type="evidence" value="ECO:0000318"/>
    <property type="project" value="GO_Central"/>
</dbReference>
<reference evidence="4" key="1">
    <citation type="submission" date="2006-10" db="EMBL/GenBank/DDBJ databases">
        <authorList>
            <person name="Amadeo P."/>
            <person name="Zhao Q."/>
            <person name="Wortman J."/>
            <person name="Fraser-Liggett C."/>
            <person name="Carlton J."/>
        </authorList>
    </citation>
    <scope>NUCLEOTIDE SEQUENCE</scope>
    <source>
        <strain evidence="4">G3</strain>
    </source>
</reference>
<dbReference type="AlphaFoldDB" id="A2DGK9"/>
<organism evidence="4 5">
    <name type="scientific">Trichomonas vaginalis (strain ATCC PRA-98 / G3)</name>
    <dbReference type="NCBI Taxonomy" id="412133"/>
    <lineage>
        <taxon>Eukaryota</taxon>
        <taxon>Metamonada</taxon>
        <taxon>Parabasalia</taxon>
        <taxon>Trichomonadida</taxon>
        <taxon>Trichomonadidae</taxon>
        <taxon>Trichomonas</taxon>
    </lineage>
</organism>
<evidence type="ECO:0000313" key="4">
    <source>
        <dbReference type="EMBL" id="EAY20396.1"/>
    </source>
</evidence>
<dbReference type="VEuPathDB" id="TrichDB:TVAGG3_0998100"/>
<dbReference type="GO" id="GO:0006457">
    <property type="term" value="P:protein folding"/>
    <property type="evidence" value="ECO:0000318"/>
    <property type="project" value="GO_Central"/>
</dbReference>
<keyword evidence="3" id="KW-0732">Signal</keyword>
<keyword evidence="5" id="KW-1185">Reference proteome</keyword>
<dbReference type="OrthoDB" id="10625505at2759"/>
<comment type="similarity">
    <text evidence="1">Belongs to the protein disulfide isomerase family.</text>
</comment>
<dbReference type="PANTHER" id="PTHR18929:SF246">
    <property type="entry name" value="PROTEIN DISULFIDE ISOMERASE-LIKE 1-4"/>
    <property type="match status" value="1"/>
</dbReference>
<evidence type="ECO:0000256" key="3">
    <source>
        <dbReference type="SAM" id="SignalP"/>
    </source>
</evidence>
<proteinExistence type="inferred from homology"/>
<dbReference type="InterPro" id="IPR036249">
    <property type="entry name" value="Thioredoxin-like_sf"/>
</dbReference>
<dbReference type="VEuPathDB" id="TrichDB:TVAG_110080"/>
<evidence type="ECO:0000256" key="2">
    <source>
        <dbReference type="SAM" id="MobiDB-lite"/>
    </source>
</evidence>
<feature type="signal peptide" evidence="3">
    <location>
        <begin position="1"/>
        <end position="19"/>
    </location>
</feature>
<feature type="chain" id="PRO_5002643123" description="Receptor ligand binding region domain-containing protein" evidence="3">
    <location>
        <begin position="20"/>
        <end position="528"/>
    </location>
</feature>